<accession>K8DZ32</accession>
<keyword evidence="2" id="KW-0732">Signal</keyword>
<feature type="coiled-coil region" evidence="1">
    <location>
        <begin position="155"/>
        <end position="182"/>
    </location>
</feature>
<dbReference type="EMBL" id="CAOS01000009">
    <property type="protein sequence ID" value="CCO08229.1"/>
    <property type="molecule type" value="Genomic_DNA"/>
</dbReference>
<dbReference type="RefSeq" id="WP_008411541.1">
    <property type="nucleotide sequence ID" value="NZ_CAOS01000009.1"/>
</dbReference>
<gene>
    <name evidence="3" type="ORF">DESHY_20098</name>
</gene>
<evidence type="ECO:0000256" key="1">
    <source>
        <dbReference type="SAM" id="Coils"/>
    </source>
</evidence>
<dbReference type="AlphaFoldDB" id="K8DZ32"/>
<keyword evidence="1" id="KW-0175">Coiled coil</keyword>
<feature type="chain" id="PRO_5030173251" evidence="2">
    <location>
        <begin position="25"/>
        <end position="364"/>
    </location>
</feature>
<dbReference type="Proteomes" id="UP000009315">
    <property type="component" value="Unassembled WGS sequence"/>
</dbReference>
<comment type="caution">
    <text evidence="3">The sequence shown here is derived from an EMBL/GenBank/DDBJ whole genome shotgun (WGS) entry which is preliminary data.</text>
</comment>
<feature type="signal peptide" evidence="2">
    <location>
        <begin position="1"/>
        <end position="24"/>
    </location>
</feature>
<evidence type="ECO:0000313" key="3">
    <source>
        <dbReference type="EMBL" id="CCO08229.1"/>
    </source>
</evidence>
<dbReference type="eggNOG" id="COG4942">
    <property type="taxonomic scope" value="Bacteria"/>
</dbReference>
<organism evidence="3 4">
    <name type="scientific">Desulforamulus hydrothermalis Lam5 = DSM 18033</name>
    <dbReference type="NCBI Taxonomy" id="1121428"/>
    <lineage>
        <taxon>Bacteria</taxon>
        <taxon>Bacillati</taxon>
        <taxon>Bacillota</taxon>
        <taxon>Clostridia</taxon>
        <taxon>Eubacteriales</taxon>
        <taxon>Peptococcaceae</taxon>
        <taxon>Desulforamulus</taxon>
    </lineage>
</organism>
<evidence type="ECO:0000313" key="4">
    <source>
        <dbReference type="Proteomes" id="UP000009315"/>
    </source>
</evidence>
<proteinExistence type="predicted"/>
<protein>
    <submittedName>
        <fullName evidence="3">Uncharacterized protein</fullName>
    </submittedName>
</protein>
<dbReference type="Gene3D" id="6.10.250.3150">
    <property type="match status" value="1"/>
</dbReference>
<keyword evidence="4" id="KW-1185">Reference proteome</keyword>
<feature type="coiled-coil region" evidence="1">
    <location>
        <begin position="50"/>
        <end position="98"/>
    </location>
</feature>
<sequence length="364" mass="41476">MKVGRYFIFLLIPLLFWQSFFSAAASASTAEVLKQHQMLKHREQQIIAELVKTELALDRLNTAYSRLQAELLQVRSTIPAARRQLDGAQERLRQCRKKLGLWLRYFYIEGRTNFIFMLLGAVNTGDFFNRLALVGVLVSRGMADFQQTLAAVEEVKQRTAALDQLEKKLADRQRELAGMLEQAKLLQLTRQHLLSDTRQELGKHQEKVLAVVDGLHTTLKPLETILDRFKNAPWHKYRPDRMQWLGAGVKAEYSEQTLSKLLFAGTGLNQPAEICLSDQLFIIKGTNQDQTPFTIAGELKVIDNDKVCYKIKSIRVGEVVFDKELVELISGKEGLTYPVGLLMGWRLRDIQIEDGKAFFALEPA</sequence>
<reference evidence="3 4" key="1">
    <citation type="journal article" date="2013" name="Genome Announc.">
        <title>Genome Sequence of the Sulfate-Reducing Bacterium Desulfotomaculum hydrothermale Lam5(T).</title>
        <authorList>
            <person name="Amin O."/>
            <person name="Fardeau M.L."/>
            <person name="Valette O."/>
            <person name="Hirschler-Rea A."/>
            <person name="Barbe V."/>
            <person name="Medigue C."/>
            <person name="Vacherie B."/>
            <person name="Ollivier B."/>
            <person name="Bertin P.N."/>
            <person name="Dolla A."/>
        </authorList>
    </citation>
    <scope>NUCLEOTIDE SEQUENCE [LARGE SCALE GENOMIC DNA]</scope>
    <source>
        <strain evidence="4">Lam5 / DSM 18033</strain>
    </source>
</reference>
<evidence type="ECO:0000256" key="2">
    <source>
        <dbReference type="SAM" id="SignalP"/>
    </source>
</evidence>
<name>K8DZ32_9FIRM</name>
<dbReference type="STRING" id="1121428.DESHY_20098"/>